<evidence type="ECO:0000313" key="3">
    <source>
        <dbReference type="Proteomes" id="UP000325607"/>
    </source>
</evidence>
<dbReference type="EMBL" id="CABVGX010000022">
    <property type="protein sequence ID" value="VVM95389.1"/>
    <property type="molecule type" value="Genomic_DNA"/>
</dbReference>
<reference evidence="2 3" key="1">
    <citation type="submission" date="2019-09" db="EMBL/GenBank/DDBJ databases">
        <authorList>
            <person name="Chandra G."/>
            <person name="Truman W A."/>
        </authorList>
    </citation>
    <scope>NUCLEOTIDE SEQUENCE [LARGE SCALE GENOMIC DNA]</scope>
    <source>
        <strain evidence="2">PS645</strain>
    </source>
</reference>
<dbReference type="OrthoDB" id="9152878at2"/>
<evidence type="ECO:0000256" key="1">
    <source>
        <dbReference type="SAM" id="SignalP"/>
    </source>
</evidence>
<accession>A0A5E6TPX0</accession>
<proteinExistence type="predicted"/>
<dbReference type="AlphaFoldDB" id="A0A5E6TPX0"/>
<organism evidence="2 3">
    <name type="scientific">Pseudomonas fluorescens</name>
    <dbReference type="NCBI Taxonomy" id="294"/>
    <lineage>
        <taxon>Bacteria</taxon>
        <taxon>Pseudomonadati</taxon>
        <taxon>Pseudomonadota</taxon>
        <taxon>Gammaproteobacteria</taxon>
        <taxon>Pseudomonadales</taxon>
        <taxon>Pseudomonadaceae</taxon>
        <taxon>Pseudomonas</taxon>
    </lineage>
</organism>
<sequence precursor="true">MKRFALAVLCSALATSALAAPKDCEELKKEIEVNIQAKAVPSYTLEIVSKEEAEKHDVAMVVGSCENGTKGIIYQRNDD</sequence>
<feature type="signal peptide" evidence="1">
    <location>
        <begin position="1"/>
        <end position="19"/>
    </location>
</feature>
<dbReference type="Proteomes" id="UP000325607">
    <property type="component" value="Unassembled WGS sequence"/>
</dbReference>
<evidence type="ECO:0008006" key="4">
    <source>
        <dbReference type="Google" id="ProtNLM"/>
    </source>
</evidence>
<dbReference type="Pfam" id="PF06649">
    <property type="entry name" value="DUF1161"/>
    <property type="match status" value="1"/>
</dbReference>
<gene>
    <name evidence="2" type="ORF">PS645_03005</name>
</gene>
<evidence type="ECO:0000313" key="2">
    <source>
        <dbReference type="EMBL" id="VVM95389.1"/>
    </source>
</evidence>
<name>A0A5E6TPX0_PSEFL</name>
<dbReference type="RefSeq" id="WP_150581159.1">
    <property type="nucleotide sequence ID" value="NZ_CABVGX010000022.1"/>
</dbReference>
<keyword evidence="1" id="KW-0732">Signal</keyword>
<protein>
    <recommendedName>
        <fullName evidence="4">DUF1161 domain-containing protein</fullName>
    </recommendedName>
</protein>
<dbReference type="InterPro" id="IPR010595">
    <property type="entry name" value="DUF1161"/>
</dbReference>
<feature type="chain" id="PRO_5023106505" description="DUF1161 domain-containing protein" evidence="1">
    <location>
        <begin position="20"/>
        <end position="79"/>
    </location>
</feature>